<dbReference type="AlphaFoldDB" id="A0A067SD84"/>
<proteinExistence type="predicted"/>
<accession>A0A067SD84</accession>
<evidence type="ECO:0000256" key="1">
    <source>
        <dbReference type="SAM" id="MobiDB-lite"/>
    </source>
</evidence>
<feature type="compositionally biased region" description="Pro residues" evidence="1">
    <location>
        <begin position="22"/>
        <end position="33"/>
    </location>
</feature>
<name>A0A067SD84_GALM3</name>
<protein>
    <submittedName>
        <fullName evidence="2">Uncharacterized protein</fullName>
    </submittedName>
</protein>
<evidence type="ECO:0000313" key="2">
    <source>
        <dbReference type="EMBL" id="KDR68885.1"/>
    </source>
</evidence>
<evidence type="ECO:0000313" key="3">
    <source>
        <dbReference type="Proteomes" id="UP000027222"/>
    </source>
</evidence>
<gene>
    <name evidence="2" type="ORF">GALMADRAFT_256385</name>
</gene>
<feature type="region of interest" description="Disordered" evidence="1">
    <location>
        <begin position="1"/>
        <end position="34"/>
    </location>
</feature>
<keyword evidence="3" id="KW-1185">Reference proteome</keyword>
<organism evidence="2 3">
    <name type="scientific">Galerina marginata (strain CBS 339.88)</name>
    <dbReference type="NCBI Taxonomy" id="685588"/>
    <lineage>
        <taxon>Eukaryota</taxon>
        <taxon>Fungi</taxon>
        <taxon>Dikarya</taxon>
        <taxon>Basidiomycota</taxon>
        <taxon>Agaricomycotina</taxon>
        <taxon>Agaricomycetes</taxon>
        <taxon>Agaricomycetidae</taxon>
        <taxon>Agaricales</taxon>
        <taxon>Agaricineae</taxon>
        <taxon>Strophariaceae</taxon>
        <taxon>Galerina</taxon>
    </lineage>
</organism>
<dbReference type="EMBL" id="KL142405">
    <property type="protein sequence ID" value="KDR68885.1"/>
    <property type="molecule type" value="Genomic_DNA"/>
</dbReference>
<sequence length="52" mass="5743">MSTHCTTPFVPDDEQNQHQNPDPNPGAPPPLPPADAAIQLTLERELPPRFED</sequence>
<reference evidence="3" key="1">
    <citation type="journal article" date="2014" name="Proc. Natl. Acad. Sci. U.S.A.">
        <title>Extensive sampling of basidiomycete genomes demonstrates inadequacy of the white-rot/brown-rot paradigm for wood decay fungi.</title>
        <authorList>
            <person name="Riley R."/>
            <person name="Salamov A.A."/>
            <person name="Brown D.W."/>
            <person name="Nagy L.G."/>
            <person name="Floudas D."/>
            <person name="Held B.W."/>
            <person name="Levasseur A."/>
            <person name="Lombard V."/>
            <person name="Morin E."/>
            <person name="Otillar R."/>
            <person name="Lindquist E.A."/>
            <person name="Sun H."/>
            <person name="LaButti K.M."/>
            <person name="Schmutz J."/>
            <person name="Jabbour D."/>
            <person name="Luo H."/>
            <person name="Baker S.E."/>
            <person name="Pisabarro A.G."/>
            <person name="Walton J.D."/>
            <person name="Blanchette R.A."/>
            <person name="Henrissat B."/>
            <person name="Martin F."/>
            <person name="Cullen D."/>
            <person name="Hibbett D.S."/>
            <person name="Grigoriev I.V."/>
        </authorList>
    </citation>
    <scope>NUCLEOTIDE SEQUENCE [LARGE SCALE GENOMIC DNA]</scope>
    <source>
        <strain evidence="3">CBS 339.88</strain>
    </source>
</reference>
<dbReference type="Proteomes" id="UP000027222">
    <property type="component" value="Unassembled WGS sequence"/>
</dbReference>
<dbReference type="HOGENOM" id="CLU_3087382_0_0_1"/>